<dbReference type="InterPro" id="IPR013766">
    <property type="entry name" value="Thioredoxin_domain"/>
</dbReference>
<dbReference type="AlphaFoldDB" id="A0ABD1XZD3"/>
<comment type="caution">
    <text evidence="4">The sequence shown here is derived from an EMBL/GenBank/DDBJ whole genome shotgun (WGS) entry which is preliminary data.</text>
</comment>
<dbReference type="EMBL" id="JBHFFA010000006">
    <property type="protein sequence ID" value="KAL2619866.1"/>
    <property type="molecule type" value="Genomic_DNA"/>
</dbReference>
<dbReference type="SUPFAM" id="SSF52833">
    <property type="entry name" value="Thioredoxin-like"/>
    <property type="match status" value="1"/>
</dbReference>
<name>A0ABD1XZD3_9MARC</name>
<protein>
    <recommendedName>
        <fullName evidence="3">Thioredoxin domain-containing protein</fullName>
    </recommendedName>
</protein>
<reference evidence="4 5" key="1">
    <citation type="submission" date="2024-09" db="EMBL/GenBank/DDBJ databases">
        <title>Chromosome-scale assembly of Riccia fluitans.</title>
        <authorList>
            <person name="Paukszto L."/>
            <person name="Sawicki J."/>
            <person name="Karawczyk K."/>
            <person name="Piernik-Szablinska J."/>
            <person name="Szczecinska M."/>
            <person name="Mazdziarz M."/>
        </authorList>
    </citation>
    <scope>NUCLEOTIDE SEQUENCE [LARGE SCALE GENOMIC DNA]</scope>
    <source>
        <strain evidence="4">Rf_01</strain>
        <tissue evidence="4">Aerial parts of the thallus</tissue>
    </source>
</reference>
<gene>
    <name evidence="4" type="ORF">R1flu_000071</name>
</gene>
<sequence>MVIAIEGSLVQPQVGLLAEGRRIGEAGSRRERTRSGISSVTIPAPYNFYSVRRACVSRLGEVHSSTRLSSLHVGSLAPLELWPGPPQASSMVGVAAAGPVNVAVAETEGRKEKWWEQGKLPNMVDVHSTQEFLDALKGSEDKLVVVEFFASWCGSCRALYPAFCKLVKQYSDVSFIKVEFEENKPMCKTLNIKVLPFFHVYKGAAGKLEAFSCSLSKIQKLKDAIALHYGEVVGEGGIDISTILQGENVSTPAASQVTVLDSKAEPAAVNHAAQAGNSPAASGDSYGNQS</sequence>
<keyword evidence="5" id="KW-1185">Reference proteome</keyword>
<dbReference type="PANTHER" id="PTHR43601">
    <property type="entry name" value="THIOREDOXIN, MITOCHONDRIAL"/>
    <property type="match status" value="1"/>
</dbReference>
<dbReference type="Pfam" id="PF00085">
    <property type="entry name" value="Thioredoxin"/>
    <property type="match status" value="1"/>
</dbReference>
<dbReference type="PANTHER" id="PTHR43601:SF32">
    <property type="entry name" value="THIOREDOXIN-LIKE 2-2, CHLOROPLASTIC"/>
    <property type="match status" value="1"/>
</dbReference>
<comment type="similarity">
    <text evidence="1">Belongs to the thioredoxin family.</text>
</comment>
<feature type="domain" description="Thioredoxin" evidence="3">
    <location>
        <begin position="92"/>
        <end position="265"/>
    </location>
</feature>
<feature type="region of interest" description="Disordered" evidence="2">
    <location>
        <begin position="269"/>
        <end position="290"/>
    </location>
</feature>
<dbReference type="CDD" id="cd02947">
    <property type="entry name" value="TRX_family"/>
    <property type="match status" value="1"/>
</dbReference>
<accession>A0ABD1XZD3</accession>
<evidence type="ECO:0000256" key="1">
    <source>
        <dbReference type="ARBA" id="ARBA00008987"/>
    </source>
</evidence>
<dbReference type="InterPro" id="IPR017937">
    <property type="entry name" value="Thioredoxin_CS"/>
</dbReference>
<evidence type="ECO:0000313" key="4">
    <source>
        <dbReference type="EMBL" id="KAL2619866.1"/>
    </source>
</evidence>
<dbReference type="Gene3D" id="3.40.30.10">
    <property type="entry name" value="Glutaredoxin"/>
    <property type="match status" value="1"/>
</dbReference>
<proteinExistence type="inferred from homology"/>
<dbReference type="Proteomes" id="UP001605036">
    <property type="component" value="Unassembled WGS sequence"/>
</dbReference>
<organism evidence="4 5">
    <name type="scientific">Riccia fluitans</name>
    <dbReference type="NCBI Taxonomy" id="41844"/>
    <lineage>
        <taxon>Eukaryota</taxon>
        <taxon>Viridiplantae</taxon>
        <taxon>Streptophyta</taxon>
        <taxon>Embryophyta</taxon>
        <taxon>Marchantiophyta</taxon>
        <taxon>Marchantiopsida</taxon>
        <taxon>Marchantiidae</taxon>
        <taxon>Marchantiales</taxon>
        <taxon>Ricciaceae</taxon>
        <taxon>Riccia</taxon>
    </lineage>
</organism>
<dbReference type="PROSITE" id="PS51352">
    <property type="entry name" value="THIOREDOXIN_2"/>
    <property type="match status" value="1"/>
</dbReference>
<feature type="compositionally biased region" description="Polar residues" evidence="2">
    <location>
        <begin position="275"/>
        <end position="290"/>
    </location>
</feature>
<dbReference type="PROSITE" id="PS00194">
    <property type="entry name" value="THIOREDOXIN_1"/>
    <property type="match status" value="1"/>
</dbReference>
<evidence type="ECO:0000313" key="5">
    <source>
        <dbReference type="Proteomes" id="UP001605036"/>
    </source>
</evidence>
<evidence type="ECO:0000259" key="3">
    <source>
        <dbReference type="PROSITE" id="PS51352"/>
    </source>
</evidence>
<evidence type="ECO:0000256" key="2">
    <source>
        <dbReference type="SAM" id="MobiDB-lite"/>
    </source>
</evidence>
<dbReference type="InterPro" id="IPR036249">
    <property type="entry name" value="Thioredoxin-like_sf"/>
</dbReference>